<dbReference type="AlphaFoldDB" id="A0A645GVZ2"/>
<dbReference type="Pfam" id="PF07136">
    <property type="entry name" value="DUF1385"/>
    <property type="match status" value="1"/>
</dbReference>
<protein>
    <recommendedName>
        <fullName evidence="3">DUF485 domain-containing protein</fullName>
    </recommendedName>
</protein>
<comment type="caution">
    <text evidence="2">The sequence shown here is derived from an EMBL/GenBank/DDBJ whole genome shotgun (WGS) entry which is preliminary data.</text>
</comment>
<gene>
    <name evidence="2" type="ORF">SDC9_175247</name>
</gene>
<reference evidence="2" key="1">
    <citation type="submission" date="2019-08" db="EMBL/GenBank/DDBJ databases">
        <authorList>
            <person name="Kucharzyk K."/>
            <person name="Murdoch R.W."/>
            <person name="Higgins S."/>
            <person name="Loffler F."/>
        </authorList>
    </citation>
    <scope>NUCLEOTIDE SEQUENCE</scope>
</reference>
<dbReference type="InterPro" id="IPR010787">
    <property type="entry name" value="DUF1385"/>
</dbReference>
<sequence>MTDMTQEQRKKQIAKQYLLSIIYFLSIFPVIILAFSLPFIFAKFFPIDGRHIVPCYVFGGIIVIFLFMQAVASLRHAEELERDYEYHRISGDCPEAFTVSSNEEKNN</sequence>
<feature type="transmembrane region" description="Helical" evidence="1">
    <location>
        <begin position="21"/>
        <end position="45"/>
    </location>
</feature>
<evidence type="ECO:0000256" key="1">
    <source>
        <dbReference type="SAM" id="Phobius"/>
    </source>
</evidence>
<keyword evidence="1" id="KW-0812">Transmembrane</keyword>
<accession>A0A645GVZ2</accession>
<proteinExistence type="predicted"/>
<organism evidence="2">
    <name type="scientific">bioreactor metagenome</name>
    <dbReference type="NCBI Taxonomy" id="1076179"/>
    <lineage>
        <taxon>unclassified sequences</taxon>
        <taxon>metagenomes</taxon>
        <taxon>ecological metagenomes</taxon>
    </lineage>
</organism>
<evidence type="ECO:0000313" key="2">
    <source>
        <dbReference type="EMBL" id="MPN27813.1"/>
    </source>
</evidence>
<keyword evidence="1" id="KW-0472">Membrane</keyword>
<feature type="transmembrane region" description="Helical" evidence="1">
    <location>
        <begin position="51"/>
        <end position="72"/>
    </location>
</feature>
<keyword evidence="1" id="KW-1133">Transmembrane helix</keyword>
<name>A0A645GVZ2_9ZZZZ</name>
<evidence type="ECO:0008006" key="3">
    <source>
        <dbReference type="Google" id="ProtNLM"/>
    </source>
</evidence>
<dbReference type="EMBL" id="VSSQ01077827">
    <property type="protein sequence ID" value="MPN27813.1"/>
    <property type="molecule type" value="Genomic_DNA"/>
</dbReference>